<dbReference type="RefSeq" id="WP_313977951.1">
    <property type="nucleotide sequence ID" value="NZ_JASJOS010000004.1"/>
</dbReference>
<evidence type="ECO:0000256" key="1">
    <source>
        <dbReference type="SAM" id="SignalP"/>
    </source>
</evidence>
<organism evidence="2 3">
    <name type="scientific">Xanthocytophaga flava</name>
    <dbReference type="NCBI Taxonomy" id="3048013"/>
    <lineage>
        <taxon>Bacteria</taxon>
        <taxon>Pseudomonadati</taxon>
        <taxon>Bacteroidota</taxon>
        <taxon>Cytophagia</taxon>
        <taxon>Cytophagales</taxon>
        <taxon>Rhodocytophagaceae</taxon>
        <taxon>Xanthocytophaga</taxon>
    </lineage>
</organism>
<evidence type="ECO:0000313" key="3">
    <source>
        <dbReference type="Proteomes" id="UP001241110"/>
    </source>
</evidence>
<name>A0AAE3QL10_9BACT</name>
<accession>A0AAE3QL10</accession>
<comment type="caution">
    <text evidence="2">The sequence shown here is derived from an EMBL/GenBank/DDBJ whole genome shotgun (WGS) entry which is preliminary data.</text>
</comment>
<reference evidence="2" key="1">
    <citation type="submission" date="2023-05" db="EMBL/GenBank/DDBJ databases">
        <authorList>
            <person name="Zhang X."/>
        </authorList>
    </citation>
    <scope>NUCLEOTIDE SEQUENCE</scope>
    <source>
        <strain evidence="2">YF14B1</strain>
    </source>
</reference>
<dbReference type="AlphaFoldDB" id="A0AAE3QL10"/>
<dbReference type="EMBL" id="JASJOS010000004">
    <property type="protein sequence ID" value="MDJ1480885.1"/>
    <property type="molecule type" value="Genomic_DNA"/>
</dbReference>
<feature type="signal peptide" evidence="1">
    <location>
        <begin position="1"/>
        <end position="20"/>
    </location>
</feature>
<keyword evidence="1" id="KW-0732">Signal</keyword>
<protein>
    <submittedName>
        <fullName evidence="2">Uncharacterized protein</fullName>
    </submittedName>
</protein>
<sequence length="380" mass="44577">MLKFLPFYFLLFFFQSISHAQVSMGVNRQYVLGRERMTDFPIEDLTDIKSTTLVFFYRKADESILPELEKALTSVWKVTPLKLVPYSQADKYLNEPNYSYASISTLINGEFRNSARAGMWELYLDFWINKPGKKRTKESFAWVYISTGSAIPAAHIKAPVRTASYGPYVFKAGFYNHTDYYRGDYMCDLAYRIKGNEELITQKELPMTDKYFNYLYTYSTFHNWTIPDLKTYFSIVNEHLLTGASRTFCQKERDDDQLKKLKETTLMIPEYAFLTPDLDNKRKDTLIYKRTSDAEIEKVLSAYPYTTKIVSTEELTKLIQDPSRTTYYISHVVNEYKTLTIINSRTRNIIYSNCRYVSKNEALREKDMILLKETIAGERK</sequence>
<gene>
    <name evidence="2" type="ORF">QNI16_10355</name>
</gene>
<proteinExistence type="predicted"/>
<feature type="chain" id="PRO_5041951400" evidence="1">
    <location>
        <begin position="21"/>
        <end position="380"/>
    </location>
</feature>
<dbReference type="Proteomes" id="UP001241110">
    <property type="component" value="Unassembled WGS sequence"/>
</dbReference>
<evidence type="ECO:0000313" key="2">
    <source>
        <dbReference type="EMBL" id="MDJ1480885.1"/>
    </source>
</evidence>